<dbReference type="Proteomes" id="UP000195062">
    <property type="component" value="Unassembled WGS sequence"/>
</dbReference>
<dbReference type="EMBL" id="MDHH01000009">
    <property type="protein sequence ID" value="OUD99964.1"/>
    <property type="molecule type" value="Genomic_DNA"/>
</dbReference>
<name>A0A251XD40_CLAMM</name>
<keyword evidence="2" id="KW-1185">Reference proteome</keyword>
<reference evidence="1 2" key="1">
    <citation type="submission" date="2016-08" db="EMBL/GenBank/DDBJ databases">
        <title>Genome sequence of Clavibacter michiganensis subsp. michiganensis strain CASJ007.</title>
        <authorList>
            <person name="Thapa S.P."/>
            <person name="Coaker G."/>
        </authorList>
    </citation>
    <scope>NUCLEOTIDE SEQUENCE [LARGE SCALE GENOMIC DNA]</scope>
    <source>
        <strain evidence="1">CASJ007</strain>
    </source>
</reference>
<proteinExistence type="predicted"/>
<dbReference type="AlphaFoldDB" id="A0A251XD40"/>
<accession>A0A251XD40</accession>
<gene>
    <name evidence="1" type="ORF">CMMCAS07_19495</name>
</gene>
<evidence type="ECO:0000313" key="1">
    <source>
        <dbReference type="EMBL" id="OUD99964.1"/>
    </source>
</evidence>
<evidence type="ECO:0000313" key="2">
    <source>
        <dbReference type="Proteomes" id="UP000195062"/>
    </source>
</evidence>
<comment type="caution">
    <text evidence="1">The sequence shown here is derived from an EMBL/GenBank/DDBJ whole genome shotgun (WGS) entry which is preliminary data.</text>
</comment>
<protein>
    <submittedName>
        <fullName evidence="1">Uncharacterized protein</fullName>
    </submittedName>
</protein>
<organism evidence="1 2">
    <name type="scientific">Clavibacter michiganensis subsp. michiganensis</name>
    <dbReference type="NCBI Taxonomy" id="33013"/>
    <lineage>
        <taxon>Bacteria</taxon>
        <taxon>Bacillati</taxon>
        <taxon>Actinomycetota</taxon>
        <taxon>Actinomycetes</taxon>
        <taxon>Micrococcales</taxon>
        <taxon>Microbacteriaceae</taxon>
        <taxon>Clavibacter</taxon>
    </lineage>
</organism>
<sequence length="77" mass="7932">MARGVPRADLERICATKADAPPLSATSADQLDTGYLTPLSRRYAVPSPGSVKNALMAPTCGTARSWPGSSGTAAEQL</sequence>